<sequence length="318" mass="35912">MQYAKQFLSSEDIRPLAERSNITGALLLLHCYGIIAAAIALFALWPNPLTFLLAVMLIGSRQLGLAILMHEAAHNALFRNRKVNEFAGRWLCGHPIMADMVAYRHYHLTHHRFTQTEKDPDLKLSAPFPTTRASLIRKFVRDLTGQTGVKQLVGQIVVWMQLAGDHDAVEAAEAEEKMAQAFKGLSFGTSLAVNAGIIVALGLVGDWWWGLAFWLLPLLTWLQLVLRLRNIAEHGATEASDNPLQNVRTTLAGPLWRLFVAPYWVNYHLEHHLVMHMPAYNLPKLHKLMVEKGYGDKMRVAPSYWKVLGEVGWRNRTA</sequence>
<gene>
    <name evidence="3" type="ORF">I0K15_04370</name>
</gene>
<dbReference type="RefSeq" id="WP_196104194.1">
    <property type="nucleotide sequence ID" value="NZ_CP064942.1"/>
</dbReference>
<feature type="domain" description="Fatty acid desaturase" evidence="2">
    <location>
        <begin position="48"/>
        <end position="293"/>
    </location>
</feature>
<dbReference type="Pfam" id="PF00487">
    <property type="entry name" value="FA_desaturase"/>
    <property type="match status" value="1"/>
</dbReference>
<dbReference type="PANTHER" id="PTHR19353">
    <property type="entry name" value="FATTY ACID DESATURASE 2"/>
    <property type="match status" value="1"/>
</dbReference>
<evidence type="ECO:0000313" key="4">
    <source>
        <dbReference type="Proteomes" id="UP000594800"/>
    </source>
</evidence>
<dbReference type="EMBL" id="CP064942">
    <property type="protein sequence ID" value="QPH54994.1"/>
    <property type="molecule type" value="Genomic_DNA"/>
</dbReference>
<reference evidence="3 4" key="1">
    <citation type="submission" date="2020-11" db="EMBL/GenBank/DDBJ databases">
        <title>Description of Pontivivens ytuae sp. nov. isolated from deep sea sediment of Mariana Trench.</title>
        <authorList>
            <person name="Wang Z."/>
            <person name="Sun Q.-L."/>
            <person name="Xu X.-D."/>
            <person name="Tang Y.-Z."/>
            <person name="Zhang J."/>
        </authorList>
    </citation>
    <scope>NUCLEOTIDE SEQUENCE [LARGE SCALE GENOMIC DNA]</scope>
    <source>
        <strain evidence="3 4">MT2928</strain>
    </source>
</reference>
<feature type="transmembrane region" description="Helical" evidence="1">
    <location>
        <begin position="21"/>
        <end position="45"/>
    </location>
</feature>
<dbReference type="AlphaFoldDB" id="A0A7S9LTT0"/>
<organism evidence="3 4">
    <name type="scientific">Pontivivens ytuae</name>
    <dbReference type="NCBI Taxonomy" id="2789856"/>
    <lineage>
        <taxon>Bacteria</taxon>
        <taxon>Pseudomonadati</taxon>
        <taxon>Pseudomonadota</taxon>
        <taxon>Alphaproteobacteria</taxon>
        <taxon>Rhodobacterales</taxon>
        <taxon>Paracoccaceae</taxon>
        <taxon>Pontivivens</taxon>
    </lineage>
</organism>
<keyword evidence="1" id="KW-0472">Membrane</keyword>
<dbReference type="InterPro" id="IPR005804">
    <property type="entry name" value="FA_desaturase_dom"/>
</dbReference>
<keyword evidence="4" id="KW-1185">Reference proteome</keyword>
<protein>
    <submittedName>
        <fullName evidence="3">Fatty acid desaturase family protein</fullName>
    </submittedName>
</protein>
<keyword evidence="1" id="KW-0812">Transmembrane</keyword>
<feature type="transmembrane region" description="Helical" evidence="1">
    <location>
        <begin position="51"/>
        <end position="69"/>
    </location>
</feature>
<evidence type="ECO:0000313" key="3">
    <source>
        <dbReference type="EMBL" id="QPH54994.1"/>
    </source>
</evidence>
<dbReference type="CDD" id="cd03510">
    <property type="entry name" value="Rhizobitoxine-FADS-like"/>
    <property type="match status" value="1"/>
</dbReference>
<dbReference type="PANTHER" id="PTHR19353:SF19">
    <property type="entry name" value="DELTA(5) FATTY ACID DESATURASE C-RELATED"/>
    <property type="match status" value="1"/>
</dbReference>
<proteinExistence type="predicted"/>
<evidence type="ECO:0000256" key="1">
    <source>
        <dbReference type="SAM" id="Phobius"/>
    </source>
</evidence>
<feature type="transmembrane region" description="Helical" evidence="1">
    <location>
        <begin position="184"/>
        <end position="201"/>
    </location>
</feature>
<dbReference type="InterPro" id="IPR012171">
    <property type="entry name" value="Fatty_acid_desaturase"/>
</dbReference>
<name>A0A7S9LTT0_9RHOB</name>
<accession>A0A7S9LTT0</accession>
<dbReference type="GO" id="GO:0016717">
    <property type="term" value="F:oxidoreductase activity, acting on paired donors, with oxidation of a pair of donors resulting in the reduction of molecular oxygen to two molecules of water"/>
    <property type="evidence" value="ECO:0007669"/>
    <property type="project" value="TreeGrafter"/>
</dbReference>
<dbReference type="Proteomes" id="UP000594800">
    <property type="component" value="Chromosome"/>
</dbReference>
<dbReference type="KEGG" id="poz:I0K15_04370"/>
<dbReference type="GO" id="GO:0008610">
    <property type="term" value="P:lipid biosynthetic process"/>
    <property type="evidence" value="ECO:0007669"/>
    <property type="project" value="UniProtKB-ARBA"/>
</dbReference>
<evidence type="ECO:0000259" key="2">
    <source>
        <dbReference type="Pfam" id="PF00487"/>
    </source>
</evidence>
<keyword evidence="1" id="KW-1133">Transmembrane helix</keyword>
<dbReference type="GO" id="GO:0016020">
    <property type="term" value="C:membrane"/>
    <property type="evidence" value="ECO:0007669"/>
    <property type="project" value="TreeGrafter"/>
</dbReference>